<protein>
    <submittedName>
        <fullName evidence="9">MFS transporter</fullName>
    </submittedName>
</protein>
<feature type="transmembrane region" description="Helical" evidence="7">
    <location>
        <begin position="314"/>
        <end position="331"/>
    </location>
</feature>
<feature type="transmembrane region" description="Helical" evidence="7">
    <location>
        <begin position="285"/>
        <end position="308"/>
    </location>
</feature>
<evidence type="ECO:0000256" key="4">
    <source>
        <dbReference type="ARBA" id="ARBA00022692"/>
    </source>
</evidence>
<keyword evidence="2" id="KW-0813">Transport</keyword>
<accession>A0A2S8HTA2</accession>
<dbReference type="Gene3D" id="1.20.1250.20">
    <property type="entry name" value="MFS general substrate transporter like domains"/>
    <property type="match status" value="1"/>
</dbReference>
<evidence type="ECO:0000313" key="10">
    <source>
        <dbReference type="Proteomes" id="UP000239687"/>
    </source>
</evidence>
<comment type="subcellular location">
    <subcellularLocation>
        <location evidence="1">Cell membrane</location>
        <topology evidence="1">Multi-pass membrane protein</topology>
    </subcellularLocation>
</comment>
<evidence type="ECO:0000256" key="2">
    <source>
        <dbReference type="ARBA" id="ARBA00022448"/>
    </source>
</evidence>
<evidence type="ECO:0000313" key="9">
    <source>
        <dbReference type="EMBL" id="PQP05669.1"/>
    </source>
</evidence>
<evidence type="ECO:0000256" key="1">
    <source>
        <dbReference type="ARBA" id="ARBA00004651"/>
    </source>
</evidence>
<feature type="transmembrane region" description="Helical" evidence="7">
    <location>
        <begin position="54"/>
        <end position="75"/>
    </location>
</feature>
<feature type="transmembrane region" description="Helical" evidence="7">
    <location>
        <begin position="343"/>
        <end position="365"/>
    </location>
</feature>
<dbReference type="InterPro" id="IPR036259">
    <property type="entry name" value="MFS_trans_sf"/>
</dbReference>
<feature type="transmembrane region" description="Helical" evidence="7">
    <location>
        <begin position="145"/>
        <end position="165"/>
    </location>
</feature>
<comment type="caution">
    <text evidence="9">The sequence shown here is derived from an EMBL/GenBank/DDBJ whole genome shotgun (WGS) entry which is preliminary data.</text>
</comment>
<dbReference type="GO" id="GO:0005886">
    <property type="term" value="C:plasma membrane"/>
    <property type="evidence" value="ECO:0007669"/>
    <property type="project" value="UniProtKB-SubCell"/>
</dbReference>
<dbReference type="RefSeq" id="WP_105340039.1">
    <property type="nucleotide sequence ID" value="NZ_PUIN01000002.1"/>
</dbReference>
<evidence type="ECO:0000256" key="5">
    <source>
        <dbReference type="ARBA" id="ARBA00022989"/>
    </source>
</evidence>
<evidence type="ECO:0000256" key="7">
    <source>
        <dbReference type="SAM" id="Phobius"/>
    </source>
</evidence>
<keyword evidence="5 7" id="KW-1133">Transmembrane helix</keyword>
<proteinExistence type="predicted"/>
<dbReference type="InterPro" id="IPR020846">
    <property type="entry name" value="MFS_dom"/>
</dbReference>
<feature type="transmembrane region" description="Helical" evidence="7">
    <location>
        <begin position="171"/>
        <end position="188"/>
    </location>
</feature>
<dbReference type="GO" id="GO:0022857">
    <property type="term" value="F:transmembrane transporter activity"/>
    <property type="evidence" value="ECO:0007669"/>
    <property type="project" value="InterPro"/>
</dbReference>
<feature type="transmembrane region" description="Helical" evidence="7">
    <location>
        <begin position="254"/>
        <end position="273"/>
    </location>
</feature>
<feature type="domain" description="Major facilitator superfamily (MFS) profile" evidence="8">
    <location>
        <begin position="18"/>
        <end position="396"/>
    </location>
</feature>
<sequence>MTSRLIHLIRLDGYFCPMAWMLAALIFISRLSAMAKLFMALYLRQELGLTIETVGWLLSGYGAGLLIGSMGGGLLSDHFPTARLTALLFFVSVWILVLLGLVTDVPVLAGLLLVSGAFDGAIRTLHQRLIMEYCQVAQRVRAQSLSRVASNLGMAVAGVAGGVLAQTDFRWVFFVSATMMLLALVWFVRATFHRDVLMQDEASDISSDSYIAYRDRPFFWLLAASVVLGLAFEPVYSMLGNFLLDYYQLGTEAIGWQFALNAVLVVLLQIPLSHWSEHWGARRQLMAGSVLLACGLGMLPLGSGIFYVCLSTTIWTLGEILFMPTLSVLVMQHAQTGKSGHYFGLFSMFWSASVLLSPALGGLLYGHFGGHSVWFASAALAIFSIPLVYQATRLSGVGAIALLPGGGIDDDDDSTTRRTSTAIAK</sequence>
<feature type="transmembrane region" description="Helical" evidence="7">
    <location>
        <begin position="218"/>
        <end position="239"/>
    </location>
</feature>
<evidence type="ECO:0000256" key="6">
    <source>
        <dbReference type="ARBA" id="ARBA00023136"/>
    </source>
</evidence>
<dbReference type="InterPro" id="IPR050171">
    <property type="entry name" value="MFS_Transporters"/>
</dbReference>
<keyword evidence="6 7" id="KW-0472">Membrane</keyword>
<evidence type="ECO:0000256" key="3">
    <source>
        <dbReference type="ARBA" id="ARBA00022475"/>
    </source>
</evidence>
<organism evidence="9 10">
    <name type="scientific">Pseudomonas frederiksbergensis</name>
    <dbReference type="NCBI Taxonomy" id="104087"/>
    <lineage>
        <taxon>Bacteria</taxon>
        <taxon>Pseudomonadati</taxon>
        <taxon>Pseudomonadota</taxon>
        <taxon>Gammaproteobacteria</taxon>
        <taxon>Pseudomonadales</taxon>
        <taxon>Pseudomonadaceae</taxon>
        <taxon>Pseudomonas</taxon>
    </lineage>
</organism>
<feature type="transmembrane region" description="Helical" evidence="7">
    <location>
        <begin position="20"/>
        <end position="42"/>
    </location>
</feature>
<name>A0A2S8HTA2_9PSED</name>
<evidence type="ECO:0000259" key="8">
    <source>
        <dbReference type="PROSITE" id="PS50850"/>
    </source>
</evidence>
<gene>
    <name evidence="9" type="ORF">C5612_03270</name>
</gene>
<dbReference type="Proteomes" id="UP000239687">
    <property type="component" value="Unassembled WGS sequence"/>
</dbReference>
<dbReference type="PROSITE" id="PS50850">
    <property type="entry name" value="MFS"/>
    <property type="match status" value="1"/>
</dbReference>
<keyword evidence="3" id="KW-1003">Cell membrane</keyword>
<dbReference type="Pfam" id="PF07690">
    <property type="entry name" value="MFS_1"/>
    <property type="match status" value="1"/>
</dbReference>
<dbReference type="AlphaFoldDB" id="A0A2S8HTA2"/>
<keyword evidence="4 7" id="KW-0812">Transmembrane</keyword>
<reference evidence="9 10" key="1">
    <citation type="submission" date="2018-02" db="EMBL/GenBank/DDBJ databases">
        <title>Draft genome sequencing of Pseudomonas frederiksbergensis 11-D3.</title>
        <authorList>
            <person name="Zheng B.-X."/>
        </authorList>
    </citation>
    <scope>NUCLEOTIDE SEQUENCE [LARGE SCALE GENOMIC DNA]</scope>
    <source>
        <strain evidence="9 10">11-D3</strain>
    </source>
</reference>
<feature type="transmembrane region" description="Helical" evidence="7">
    <location>
        <begin position="371"/>
        <end position="389"/>
    </location>
</feature>
<dbReference type="PANTHER" id="PTHR23517">
    <property type="entry name" value="RESISTANCE PROTEIN MDTM, PUTATIVE-RELATED-RELATED"/>
    <property type="match status" value="1"/>
</dbReference>
<dbReference type="PANTHER" id="PTHR23517:SF2">
    <property type="entry name" value="MULTIDRUG RESISTANCE PROTEIN MDTH"/>
    <property type="match status" value="1"/>
</dbReference>
<dbReference type="EMBL" id="PUIN01000002">
    <property type="protein sequence ID" value="PQP05669.1"/>
    <property type="molecule type" value="Genomic_DNA"/>
</dbReference>
<dbReference type="InterPro" id="IPR011701">
    <property type="entry name" value="MFS"/>
</dbReference>
<dbReference type="SUPFAM" id="SSF103473">
    <property type="entry name" value="MFS general substrate transporter"/>
    <property type="match status" value="1"/>
</dbReference>